<gene>
    <name evidence="7" type="ORF">C1876_09385</name>
    <name evidence="8" type="ORF">DMP09_10175</name>
</gene>
<evidence type="ECO:0000256" key="3">
    <source>
        <dbReference type="ARBA" id="ARBA00023125"/>
    </source>
</evidence>
<dbReference type="OrthoDB" id="3181812at2"/>
<proteinExistence type="inferred from homology"/>
<evidence type="ECO:0000256" key="4">
    <source>
        <dbReference type="ARBA" id="ARBA00023163"/>
    </source>
</evidence>
<dbReference type="Proteomes" id="UP000270112">
    <property type="component" value="Unassembled WGS sequence"/>
</dbReference>
<dbReference type="PANTHER" id="PTHR30346:SF28">
    <property type="entry name" value="HTH-TYPE TRANSCRIPTIONAL REGULATOR CYNR"/>
    <property type="match status" value="1"/>
</dbReference>
<evidence type="ECO:0000256" key="2">
    <source>
        <dbReference type="ARBA" id="ARBA00023015"/>
    </source>
</evidence>
<evidence type="ECO:0000256" key="1">
    <source>
        <dbReference type="ARBA" id="ARBA00009437"/>
    </source>
</evidence>
<evidence type="ECO:0000259" key="6">
    <source>
        <dbReference type="PROSITE" id="PS50931"/>
    </source>
</evidence>
<evidence type="ECO:0000313" key="7">
    <source>
        <dbReference type="EMBL" id="RDB68655.1"/>
    </source>
</evidence>
<dbReference type="AlphaFoldDB" id="A0A3N0IWN6"/>
<feature type="region of interest" description="Disordered" evidence="5">
    <location>
        <begin position="305"/>
        <end position="325"/>
    </location>
</feature>
<name>A0A3N0IWN6_9ACTN</name>
<dbReference type="GO" id="GO:0032993">
    <property type="term" value="C:protein-DNA complex"/>
    <property type="evidence" value="ECO:0007669"/>
    <property type="project" value="TreeGrafter"/>
</dbReference>
<dbReference type="Gene3D" id="1.10.10.10">
    <property type="entry name" value="Winged helix-like DNA-binding domain superfamily/Winged helix DNA-binding domain"/>
    <property type="match status" value="1"/>
</dbReference>
<dbReference type="InterPro" id="IPR005119">
    <property type="entry name" value="LysR_subst-bd"/>
</dbReference>
<evidence type="ECO:0000256" key="5">
    <source>
        <dbReference type="SAM" id="MobiDB-lite"/>
    </source>
</evidence>
<feature type="domain" description="HTH lysR-type" evidence="6">
    <location>
        <begin position="7"/>
        <end position="64"/>
    </location>
</feature>
<dbReference type="Gene3D" id="3.40.190.290">
    <property type="match status" value="1"/>
</dbReference>
<dbReference type="Proteomes" id="UP000253817">
    <property type="component" value="Unassembled WGS sequence"/>
</dbReference>
<evidence type="ECO:0000313" key="9">
    <source>
        <dbReference type="Proteomes" id="UP000253817"/>
    </source>
</evidence>
<accession>A0A3N0IWN6</accession>
<dbReference type="SUPFAM" id="SSF53850">
    <property type="entry name" value="Periplasmic binding protein-like II"/>
    <property type="match status" value="1"/>
</dbReference>
<dbReference type="GO" id="GO:0003700">
    <property type="term" value="F:DNA-binding transcription factor activity"/>
    <property type="evidence" value="ECO:0007669"/>
    <property type="project" value="InterPro"/>
</dbReference>
<dbReference type="PANTHER" id="PTHR30346">
    <property type="entry name" value="TRANSCRIPTIONAL DUAL REGULATOR HCAR-RELATED"/>
    <property type="match status" value="1"/>
</dbReference>
<keyword evidence="9" id="KW-1185">Reference proteome</keyword>
<protein>
    <submittedName>
        <fullName evidence="8">LysR family transcriptional regulator</fullName>
    </submittedName>
</protein>
<reference evidence="7 9" key="1">
    <citation type="journal article" date="2018" name="Elife">
        <title>Discovery and characterization of a prevalent human gut bacterial enzyme sufficient for the inactivation of a family of plant toxins.</title>
        <authorList>
            <person name="Koppel N."/>
            <person name="Bisanz J.E."/>
            <person name="Pandelia M.E."/>
            <person name="Turnbaugh P.J."/>
            <person name="Balskus E.P."/>
        </authorList>
    </citation>
    <scope>NUCLEOTIDE SEQUENCE [LARGE SCALE GENOMIC DNA]</scope>
    <source>
        <strain evidence="7 9">DSM 16107</strain>
    </source>
</reference>
<dbReference type="GO" id="GO:0003677">
    <property type="term" value="F:DNA binding"/>
    <property type="evidence" value="ECO:0007669"/>
    <property type="project" value="UniProtKB-KW"/>
</dbReference>
<evidence type="ECO:0000313" key="8">
    <source>
        <dbReference type="EMBL" id="RNM41337.1"/>
    </source>
</evidence>
<comment type="similarity">
    <text evidence="1">Belongs to the LysR transcriptional regulatory family.</text>
</comment>
<dbReference type="SUPFAM" id="SSF46785">
    <property type="entry name" value="Winged helix' DNA-binding domain"/>
    <property type="match status" value="1"/>
</dbReference>
<reference evidence="10" key="2">
    <citation type="submission" date="2018-05" db="EMBL/GenBank/DDBJ databases">
        <title>Genome Sequencing of selected type strains of the family Eggerthellaceae.</title>
        <authorList>
            <person name="Danylec N."/>
            <person name="Stoll D.A."/>
            <person name="Doetsch A."/>
            <person name="Huch M."/>
        </authorList>
    </citation>
    <scope>NUCLEOTIDE SEQUENCE [LARGE SCALE GENOMIC DNA]</scope>
    <source>
        <strain evidence="10">DSM 16107</strain>
    </source>
</reference>
<dbReference type="InterPro" id="IPR036390">
    <property type="entry name" value="WH_DNA-bd_sf"/>
</dbReference>
<evidence type="ECO:0000313" key="10">
    <source>
        <dbReference type="Proteomes" id="UP000270112"/>
    </source>
</evidence>
<keyword evidence="3" id="KW-0238">DNA-binding</keyword>
<dbReference type="InterPro" id="IPR000847">
    <property type="entry name" value="LysR_HTH_N"/>
</dbReference>
<sequence>MNNSSSLSLSQLYNFKKLAETQHMTRAAKELYITQPTLSLSIKALEHELGVPLFFRDGRQIKLTKHGRDFYADVAGVLGELDRSIASVRAQGTVNCGSLSIGTIPTIQHDFLPALLQQFWQEYGYEVKMGFSVEFTLPLIRSLKAQEFDLIFASKAENEPNLCFVPMLSKRLVLVVHEDSPFAARDSVSLSELAGVPFASYAPGTPLGLEVRRLFEGHGIQPTIVYDDEFMLTSVVVANHAMPGVMLDTFAIERFDHVKKLELVDVPDDLHIIYLAYDKRIYRSQVVESFIETATRFSSIASASEPAATEPAASDEAERTFAVPA</sequence>
<dbReference type="RefSeq" id="WP_114546465.1">
    <property type="nucleotide sequence ID" value="NZ_PPTT01000014.1"/>
</dbReference>
<dbReference type="PRINTS" id="PR00039">
    <property type="entry name" value="HTHLYSR"/>
</dbReference>
<comment type="caution">
    <text evidence="8">The sequence shown here is derived from an EMBL/GenBank/DDBJ whole genome shotgun (WGS) entry which is preliminary data.</text>
</comment>
<keyword evidence="4" id="KW-0804">Transcription</keyword>
<dbReference type="CDD" id="cd05466">
    <property type="entry name" value="PBP2_LTTR_substrate"/>
    <property type="match status" value="1"/>
</dbReference>
<dbReference type="Pfam" id="PF03466">
    <property type="entry name" value="LysR_substrate"/>
    <property type="match status" value="1"/>
</dbReference>
<dbReference type="Pfam" id="PF00126">
    <property type="entry name" value="HTH_1"/>
    <property type="match status" value="1"/>
</dbReference>
<dbReference type="PROSITE" id="PS50931">
    <property type="entry name" value="HTH_LYSR"/>
    <property type="match status" value="1"/>
</dbReference>
<dbReference type="FunFam" id="1.10.10.10:FF:000001">
    <property type="entry name" value="LysR family transcriptional regulator"/>
    <property type="match status" value="1"/>
</dbReference>
<feature type="compositionally biased region" description="Low complexity" evidence="5">
    <location>
        <begin position="305"/>
        <end position="314"/>
    </location>
</feature>
<keyword evidence="2" id="KW-0805">Transcription regulation</keyword>
<dbReference type="EMBL" id="PPTT01000014">
    <property type="protein sequence ID" value="RDB68655.1"/>
    <property type="molecule type" value="Genomic_DNA"/>
</dbReference>
<organism evidence="8 10">
    <name type="scientific">Eggerthella sinensis</name>
    <dbReference type="NCBI Taxonomy" id="242230"/>
    <lineage>
        <taxon>Bacteria</taxon>
        <taxon>Bacillati</taxon>
        <taxon>Actinomycetota</taxon>
        <taxon>Coriobacteriia</taxon>
        <taxon>Eggerthellales</taxon>
        <taxon>Eggerthellaceae</taxon>
        <taxon>Eggerthella</taxon>
    </lineage>
</organism>
<dbReference type="InterPro" id="IPR036388">
    <property type="entry name" value="WH-like_DNA-bd_sf"/>
</dbReference>
<dbReference type="EMBL" id="QICC01000040">
    <property type="protein sequence ID" value="RNM41337.1"/>
    <property type="molecule type" value="Genomic_DNA"/>
</dbReference>
<reference evidence="8" key="3">
    <citation type="journal article" date="2019" name="Microbiol. Resour. Announc.">
        <title>Draft Genome Sequences of Type Strains of Gordonibacter faecihominis, Paraeggerthella hongkongensis, Parvibacter caecicola,Slackia equolifaciens, Slackia faecicanis, and Slackia isoflavoniconvertens.</title>
        <authorList>
            <person name="Danylec N."/>
            <person name="Stoll D.A."/>
            <person name="Dotsch A."/>
            <person name="Huch M."/>
        </authorList>
    </citation>
    <scope>NUCLEOTIDE SEQUENCE</scope>
    <source>
        <strain evidence="8">DSM 16107</strain>
    </source>
</reference>